<comment type="similarity">
    <text evidence="10">Belongs to the PlsY family.</text>
</comment>
<dbReference type="HAMAP" id="MF_01043">
    <property type="entry name" value="PlsY"/>
    <property type="match status" value="1"/>
</dbReference>
<keyword evidence="4 10" id="KW-0812">Transmembrane</keyword>
<dbReference type="KEGG" id="agi:FSB73_04725"/>
<evidence type="ECO:0000256" key="3">
    <source>
        <dbReference type="ARBA" id="ARBA00022679"/>
    </source>
</evidence>
<organism evidence="11 12">
    <name type="scientific">Arachidicoccus ginsenosidivorans</name>
    <dbReference type="NCBI Taxonomy" id="496057"/>
    <lineage>
        <taxon>Bacteria</taxon>
        <taxon>Pseudomonadati</taxon>
        <taxon>Bacteroidota</taxon>
        <taxon>Chitinophagia</taxon>
        <taxon>Chitinophagales</taxon>
        <taxon>Chitinophagaceae</taxon>
        <taxon>Arachidicoccus</taxon>
    </lineage>
</organism>
<accession>A0A5B8VHX3</accession>
<keyword evidence="7 10" id="KW-0472">Membrane</keyword>
<evidence type="ECO:0000313" key="12">
    <source>
        <dbReference type="Proteomes" id="UP000321291"/>
    </source>
</evidence>
<dbReference type="PANTHER" id="PTHR30309">
    <property type="entry name" value="INNER MEMBRANE PROTEIN YGIH"/>
    <property type="match status" value="1"/>
</dbReference>
<evidence type="ECO:0000256" key="5">
    <source>
        <dbReference type="ARBA" id="ARBA00022989"/>
    </source>
</evidence>
<evidence type="ECO:0000256" key="1">
    <source>
        <dbReference type="ARBA" id="ARBA00022475"/>
    </source>
</evidence>
<feature type="transmembrane region" description="Helical" evidence="10">
    <location>
        <begin position="145"/>
        <end position="165"/>
    </location>
</feature>
<dbReference type="Pfam" id="PF02660">
    <property type="entry name" value="G3P_acyltransf"/>
    <property type="match status" value="1"/>
</dbReference>
<evidence type="ECO:0000256" key="4">
    <source>
        <dbReference type="ARBA" id="ARBA00022692"/>
    </source>
</evidence>
<evidence type="ECO:0000256" key="2">
    <source>
        <dbReference type="ARBA" id="ARBA00022516"/>
    </source>
</evidence>
<dbReference type="RefSeq" id="WP_146780348.1">
    <property type="nucleotide sequence ID" value="NZ_CP042434.1"/>
</dbReference>
<dbReference type="SMART" id="SM01207">
    <property type="entry name" value="G3P_acyltransf"/>
    <property type="match status" value="1"/>
</dbReference>
<dbReference type="EMBL" id="CP042434">
    <property type="protein sequence ID" value="QEC71090.1"/>
    <property type="molecule type" value="Genomic_DNA"/>
</dbReference>
<dbReference type="GO" id="GO:0043772">
    <property type="term" value="F:acyl-phosphate glycerol-3-phosphate acyltransferase activity"/>
    <property type="evidence" value="ECO:0007669"/>
    <property type="project" value="UniProtKB-UniRule"/>
</dbReference>
<reference evidence="11 12" key="1">
    <citation type="journal article" date="2017" name="Int. J. Syst. Evol. Microbiol.">
        <title>Arachidicoccus ginsenosidivorans sp. nov., with ginsenoside-converting activity isolated from ginseng cultivating soil.</title>
        <authorList>
            <person name="Siddiqi M.Z."/>
            <person name="Aslam Z."/>
            <person name="Im W.T."/>
        </authorList>
    </citation>
    <scope>NUCLEOTIDE SEQUENCE [LARGE SCALE GENOMIC DNA]</scope>
    <source>
        <strain evidence="11 12">Gsoil 809</strain>
    </source>
</reference>
<keyword evidence="5 10" id="KW-1133">Transmembrane helix</keyword>
<comment type="function">
    <text evidence="10">Catalyzes the transfer of an acyl group from acyl-phosphate (acyl-PO(4)) to glycerol-3-phosphate (G3P) to form lysophosphatidic acid (LPA). This enzyme utilizes acyl-phosphate as fatty acyl donor, but not acyl-CoA or acyl-ACP.</text>
</comment>
<keyword evidence="8 10" id="KW-0594">Phospholipid biosynthesis</keyword>
<evidence type="ECO:0000313" key="11">
    <source>
        <dbReference type="EMBL" id="QEC71090.1"/>
    </source>
</evidence>
<dbReference type="GO" id="GO:0008654">
    <property type="term" value="P:phospholipid biosynthetic process"/>
    <property type="evidence" value="ECO:0007669"/>
    <property type="project" value="UniProtKB-UniRule"/>
</dbReference>
<evidence type="ECO:0000256" key="8">
    <source>
        <dbReference type="ARBA" id="ARBA00023209"/>
    </source>
</evidence>
<dbReference type="EC" id="2.3.1.275" evidence="10"/>
<feature type="transmembrane region" description="Helical" evidence="10">
    <location>
        <begin position="171"/>
        <end position="187"/>
    </location>
</feature>
<dbReference type="AlphaFoldDB" id="A0A5B8VHX3"/>
<keyword evidence="12" id="KW-1185">Reference proteome</keyword>
<feature type="transmembrane region" description="Helical" evidence="10">
    <location>
        <begin position="86"/>
        <end position="108"/>
    </location>
</feature>
<dbReference type="UniPathway" id="UPA00085"/>
<evidence type="ECO:0000256" key="7">
    <source>
        <dbReference type="ARBA" id="ARBA00023136"/>
    </source>
</evidence>
<feature type="transmembrane region" description="Helical" evidence="10">
    <location>
        <begin position="52"/>
        <end position="74"/>
    </location>
</feature>
<dbReference type="InterPro" id="IPR003811">
    <property type="entry name" value="G3P_acylTferase_PlsY"/>
</dbReference>
<comment type="catalytic activity">
    <reaction evidence="10">
        <text>an acyl phosphate + sn-glycerol 3-phosphate = a 1-acyl-sn-glycero-3-phosphate + phosphate</text>
        <dbReference type="Rhea" id="RHEA:34075"/>
        <dbReference type="ChEBI" id="CHEBI:43474"/>
        <dbReference type="ChEBI" id="CHEBI:57597"/>
        <dbReference type="ChEBI" id="CHEBI:57970"/>
        <dbReference type="ChEBI" id="CHEBI:59918"/>
        <dbReference type="EC" id="2.3.1.275"/>
    </reaction>
</comment>
<dbReference type="PANTHER" id="PTHR30309:SF0">
    <property type="entry name" value="GLYCEROL-3-PHOSPHATE ACYLTRANSFERASE-RELATED"/>
    <property type="match status" value="1"/>
</dbReference>
<sequence length="228" mass="24992">MQEILLLLVAYMLGSIPTSVWVSRHFFGIDIREYGSGNAGATNTFRVLGPKWGSIVMLVDVSKGAAAALLVFTLQKYALHDSMQRTNLMIGLGLAAVVGHIFPLWAGFKGGKGVATLFGMILAIQPAVAGLCVGVFVLVLYLTRFVSLSSILSGVAFAVLILFIFNDDSTFYRIFSIAVALMLVLTHQKNINRILKGTESKVPILKFRDRRRNRRRGSQKNEPDSENA</sequence>
<proteinExistence type="inferred from homology"/>
<keyword evidence="9 10" id="KW-1208">Phospholipid metabolism</keyword>
<protein>
    <recommendedName>
        <fullName evidence="10">Glycerol-3-phosphate acyltransferase</fullName>
    </recommendedName>
    <alternativeName>
        <fullName evidence="10">Acyl-PO4 G3P acyltransferase</fullName>
    </alternativeName>
    <alternativeName>
        <fullName evidence="10">Acyl-phosphate--glycerol-3-phosphate acyltransferase</fullName>
    </alternativeName>
    <alternativeName>
        <fullName evidence="10">G3P acyltransferase</fullName>
        <shortName evidence="10">GPAT</shortName>
        <ecNumber evidence="10">2.3.1.275</ecNumber>
    </alternativeName>
    <alternativeName>
        <fullName evidence="10">Lysophosphatidic acid synthase</fullName>
        <shortName evidence="10">LPA synthase</shortName>
    </alternativeName>
</protein>
<evidence type="ECO:0000256" key="6">
    <source>
        <dbReference type="ARBA" id="ARBA00023098"/>
    </source>
</evidence>
<feature type="transmembrane region" description="Helical" evidence="10">
    <location>
        <begin position="114"/>
        <end position="138"/>
    </location>
</feature>
<dbReference type="NCBIfam" id="TIGR00023">
    <property type="entry name" value="glycerol-3-phosphate 1-O-acyltransferase PlsY"/>
    <property type="match status" value="1"/>
</dbReference>
<dbReference type="OrthoDB" id="9777124at2"/>
<name>A0A5B8VHX3_9BACT</name>
<keyword evidence="2 10" id="KW-0444">Lipid biosynthesis</keyword>
<comment type="subcellular location">
    <subcellularLocation>
        <location evidence="10">Cell membrane</location>
        <topology evidence="10">Multi-pass membrane protein</topology>
    </subcellularLocation>
</comment>
<keyword evidence="6 10" id="KW-0443">Lipid metabolism</keyword>
<keyword evidence="3 10" id="KW-0808">Transferase</keyword>
<keyword evidence="11" id="KW-0012">Acyltransferase</keyword>
<comment type="subunit">
    <text evidence="10">Probably interacts with PlsX.</text>
</comment>
<gene>
    <name evidence="10 11" type="primary">plsY</name>
    <name evidence="11" type="ORF">FSB73_04725</name>
</gene>
<dbReference type="Proteomes" id="UP000321291">
    <property type="component" value="Chromosome"/>
</dbReference>
<keyword evidence="1 10" id="KW-1003">Cell membrane</keyword>
<evidence type="ECO:0000256" key="10">
    <source>
        <dbReference type="HAMAP-Rule" id="MF_01043"/>
    </source>
</evidence>
<dbReference type="GO" id="GO:0005886">
    <property type="term" value="C:plasma membrane"/>
    <property type="evidence" value="ECO:0007669"/>
    <property type="project" value="UniProtKB-SubCell"/>
</dbReference>
<comment type="pathway">
    <text evidence="10">Lipid metabolism; phospholipid metabolism.</text>
</comment>
<evidence type="ECO:0000256" key="9">
    <source>
        <dbReference type="ARBA" id="ARBA00023264"/>
    </source>
</evidence>